<protein>
    <submittedName>
        <fullName evidence="2">Uncharacterized protein</fullName>
    </submittedName>
</protein>
<evidence type="ECO:0000313" key="2">
    <source>
        <dbReference type="EMBL" id="KAK1785840.1"/>
    </source>
</evidence>
<reference evidence="2" key="1">
    <citation type="submission" date="2023-03" db="EMBL/GenBank/DDBJ databases">
        <title>Electrophorus voltai genome.</title>
        <authorList>
            <person name="Bian C."/>
        </authorList>
    </citation>
    <scope>NUCLEOTIDE SEQUENCE</scope>
    <source>
        <strain evidence="2">CB-2022</strain>
        <tissue evidence="2">Muscle</tissue>
    </source>
</reference>
<dbReference type="EMBL" id="JAROKS010000025">
    <property type="protein sequence ID" value="KAK1785840.1"/>
    <property type="molecule type" value="Genomic_DNA"/>
</dbReference>
<feature type="region of interest" description="Disordered" evidence="1">
    <location>
        <begin position="1"/>
        <end position="24"/>
    </location>
</feature>
<proteinExistence type="predicted"/>
<feature type="compositionally biased region" description="Basic and acidic residues" evidence="1">
    <location>
        <begin position="84"/>
        <end position="101"/>
    </location>
</feature>
<gene>
    <name evidence="2" type="ORF">P4O66_003212</name>
</gene>
<name>A0AAD8YU92_9TELE</name>
<evidence type="ECO:0000313" key="3">
    <source>
        <dbReference type="Proteomes" id="UP001239994"/>
    </source>
</evidence>
<organism evidence="2 3">
    <name type="scientific">Electrophorus voltai</name>
    <dbReference type="NCBI Taxonomy" id="2609070"/>
    <lineage>
        <taxon>Eukaryota</taxon>
        <taxon>Metazoa</taxon>
        <taxon>Chordata</taxon>
        <taxon>Craniata</taxon>
        <taxon>Vertebrata</taxon>
        <taxon>Euteleostomi</taxon>
        <taxon>Actinopterygii</taxon>
        <taxon>Neopterygii</taxon>
        <taxon>Teleostei</taxon>
        <taxon>Ostariophysi</taxon>
        <taxon>Gymnotiformes</taxon>
        <taxon>Gymnotoidei</taxon>
        <taxon>Gymnotidae</taxon>
        <taxon>Electrophorus</taxon>
    </lineage>
</organism>
<evidence type="ECO:0000256" key="1">
    <source>
        <dbReference type="SAM" id="MobiDB-lite"/>
    </source>
</evidence>
<feature type="region of interest" description="Disordered" evidence="1">
    <location>
        <begin position="65"/>
        <end position="108"/>
    </location>
</feature>
<comment type="caution">
    <text evidence="2">The sequence shown here is derived from an EMBL/GenBank/DDBJ whole genome shotgun (WGS) entry which is preliminary data.</text>
</comment>
<keyword evidence="3" id="KW-1185">Reference proteome</keyword>
<dbReference type="AlphaFoldDB" id="A0AAD8YU92"/>
<sequence>MFSESSEITCESKGRETELSQEYWMGPPKSQEVDCIWGSPWAAGNRWTVVWSSMSGSGADVPLCMSSRVKDTPPAPALSKHRPTKDAWEGEQKKDGEERKQMPFHNPCSEILRHPGLTPYSHNMGEDNWWILGGALGMVQGRTLQSSKDLSRSTGAIS</sequence>
<dbReference type="Proteomes" id="UP001239994">
    <property type="component" value="Unassembled WGS sequence"/>
</dbReference>
<accession>A0AAD8YU92</accession>